<proteinExistence type="predicted"/>
<accession>A0A3R9HCS3</accession>
<evidence type="ECO:0000313" key="1">
    <source>
        <dbReference type="EMBL" id="RSI60666.1"/>
    </source>
</evidence>
<dbReference type="AlphaFoldDB" id="A0A3R9HCS3"/>
<protein>
    <submittedName>
        <fullName evidence="1">Uncharacterized protein</fullName>
    </submittedName>
</protein>
<dbReference type="Proteomes" id="UP000278653">
    <property type="component" value="Unassembled WGS sequence"/>
</dbReference>
<reference evidence="1 2" key="1">
    <citation type="submission" date="2018-11" db="EMBL/GenBank/DDBJ databases">
        <title>Species Designations Belie Phenotypic and Genotypic Heterogeneity in Oral Streptococci.</title>
        <authorList>
            <person name="Velsko I."/>
        </authorList>
    </citation>
    <scope>NUCLEOTIDE SEQUENCE [LARGE SCALE GENOMIC DNA]</scope>
    <source>
        <strain evidence="1 2">BCC15</strain>
    </source>
</reference>
<gene>
    <name evidence="1" type="ORF">D8865_07045</name>
</gene>
<sequence>MNTFNLFKQIDEELEEKIGLNISDYFLNYDTDIEKKEILNSVEPNTIQIMSDLDSSWTADYDNLTIKQTIKIENPSYLFGPDGVTLEKNKLGIGVHVHSRTSMFQETIAMAEVCKNDIPLSYDLVYSFPKGKLRGKVHLETFFYVKELNETYPTHADLQGMRVSQKNISELILIIDGSGSMFPIGEFEEKNGPLWKLKINNFNPAEDLFSTDNINLLLNRSHSLFKQLKERKTALSKGLMSEIVSQAMSLIIDKVIKETEDDDIVSDSADGTILSIVNYWISVFEVDTSDSVRISNSLKLALEQILSEE</sequence>
<organism evidence="1 2">
    <name type="scientific">Streptococcus mitis</name>
    <dbReference type="NCBI Taxonomy" id="28037"/>
    <lineage>
        <taxon>Bacteria</taxon>
        <taxon>Bacillati</taxon>
        <taxon>Bacillota</taxon>
        <taxon>Bacilli</taxon>
        <taxon>Lactobacillales</taxon>
        <taxon>Streptococcaceae</taxon>
        <taxon>Streptococcus</taxon>
        <taxon>Streptococcus mitis group</taxon>
    </lineage>
</organism>
<dbReference type="EMBL" id="RJNH01000008">
    <property type="protein sequence ID" value="RSI60666.1"/>
    <property type="molecule type" value="Genomic_DNA"/>
</dbReference>
<name>A0A3R9HCS3_STRMT</name>
<comment type="caution">
    <text evidence="1">The sequence shown here is derived from an EMBL/GenBank/DDBJ whole genome shotgun (WGS) entry which is preliminary data.</text>
</comment>
<evidence type="ECO:0000313" key="2">
    <source>
        <dbReference type="Proteomes" id="UP000278653"/>
    </source>
</evidence>
<dbReference type="RefSeq" id="WP_125447838.1">
    <property type="nucleotide sequence ID" value="NZ_RJNH01000008.1"/>
</dbReference>